<protein>
    <submittedName>
        <fullName evidence="1">Uncharacterized protein</fullName>
    </submittedName>
</protein>
<dbReference type="Proteomes" id="UP000325415">
    <property type="component" value="Unassembled WGS sequence"/>
</dbReference>
<dbReference type="RefSeq" id="WP_152581065.1">
    <property type="nucleotide sequence ID" value="NZ_QDAG01000007.1"/>
</dbReference>
<dbReference type="EMBL" id="QDAG01000007">
    <property type="protein sequence ID" value="KAE8127739.1"/>
    <property type="molecule type" value="Genomic_DNA"/>
</dbReference>
<gene>
    <name evidence="1" type="ORF">DDE84_07405</name>
</gene>
<accession>A0A5N6S1M3</accession>
<proteinExistence type="predicted"/>
<comment type="caution">
    <text evidence="1">The sequence shown here is derived from an EMBL/GenBank/DDBJ whole genome shotgun (WGS) entry which is preliminary data.</text>
</comment>
<dbReference type="GeneID" id="78127507"/>
<reference evidence="1 2" key="1">
    <citation type="submission" date="2018-04" db="EMBL/GenBank/DDBJ databases">
        <authorList>
            <person name="Eckel V.P."/>
            <person name="Vogel R.F."/>
        </authorList>
    </citation>
    <scope>NUCLEOTIDE SEQUENCE [LARGE SCALE GENOMIC DNA]</scope>
    <source>
        <strain evidence="2">TMW 2.1764</strain>
    </source>
</reference>
<sequence length="110" mass="11844">MQHDIRMDMRTQPVKVLSGNRIIGNVRNILGAKTNLCLRTATTACTTFSPNVLSLSALNLSVSPSSLSPNTLSLSALSLAVMRLSVTRTRTIRSNAEGRAGIRHAPRVLC</sequence>
<name>A0A5N6S1M3_9BIFI</name>
<evidence type="ECO:0000313" key="1">
    <source>
        <dbReference type="EMBL" id="KAE8127739.1"/>
    </source>
</evidence>
<organism evidence="1 2">
    <name type="scientific">Bifidobacterium tibiigranuli</name>
    <dbReference type="NCBI Taxonomy" id="2172043"/>
    <lineage>
        <taxon>Bacteria</taxon>
        <taxon>Bacillati</taxon>
        <taxon>Actinomycetota</taxon>
        <taxon>Actinomycetes</taxon>
        <taxon>Bifidobacteriales</taxon>
        <taxon>Bifidobacteriaceae</taxon>
        <taxon>Bifidobacterium</taxon>
    </lineage>
</organism>
<keyword evidence="2" id="KW-1185">Reference proteome</keyword>
<dbReference type="AlphaFoldDB" id="A0A5N6S1M3"/>
<evidence type="ECO:0000313" key="2">
    <source>
        <dbReference type="Proteomes" id="UP000325415"/>
    </source>
</evidence>